<dbReference type="Gene3D" id="3.30.70.20">
    <property type="match status" value="2"/>
</dbReference>
<keyword evidence="7" id="KW-0472">Membrane</keyword>
<evidence type="ECO:0000256" key="4">
    <source>
        <dbReference type="ARBA" id="ARBA00022982"/>
    </source>
</evidence>
<evidence type="ECO:0000256" key="3">
    <source>
        <dbReference type="ARBA" id="ARBA00022723"/>
    </source>
</evidence>
<keyword evidence="6" id="KW-0411">Iron-sulfur</keyword>
<dbReference type="InterPro" id="IPR017896">
    <property type="entry name" value="4Fe4S_Fe-S-bd"/>
</dbReference>
<reference evidence="9" key="1">
    <citation type="journal article" date="2020" name="mSystems">
        <title>Genome- and Community-Level Interaction Insights into Carbon Utilization and Element Cycling Functions of Hydrothermarchaeota in Hydrothermal Sediment.</title>
        <authorList>
            <person name="Zhou Z."/>
            <person name="Liu Y."/>
            <person name="Xu W."/>
            <person name="Pan J."/>
            <person name="Luo Z.H."/>
            <person name="Li M."/>
        </authorList>
    </citation>
    <scope>NUCLEOTIDE SEQUENCE [LARGE SCALE GENOMIC DNA]</scope>
    <source>
        <strain evidence="9">SpSt-767</strain>
    </source>
</reference>
<dbReference type="PANTHER" id="PTHR30176">
    <property type="entry name" value="FERREDOXIN-TYPE PROTEIN NAPH"/>
    <property type="match status" value="1"/>
</dbReference>
<dbReference type="AlphaFoldDB" id="A0A7V6A1F5"/>
<feature type="transmembrane region" description="Helical" evidence="7">
    <location>
        <begin position="68"/>
        <end position="90"/>
    </location>
</feature>
<dbReference type="EMBL" id="DTGR01000012">
    <property type="protein sequence ID" value="HHS28168.1"/>
    <property type="molecule type" value="Genomic_DNA"/>
</dbReference>
<feature type="transmembrane region" description="Helical" evidence="7">
    <location>
        <begin position="202"/>
        <end position="220"/>
    </location>
</feature>
<evidence type="ECO:0000313" key="9">
    <source>
        <dbReference type="EMBL" id="HHS28168.1"/>
    </source>
</evidence>
<keyword evidence="1" id="KW-0813">Transport</keyword>
<dbReference type="Pfam" id="PF12837">
    <property type="entry name" value="Fer4_6"/>
    <property type="match status" value="1"/>
</dbReference>
<protein>
    <submittedName>
        <fullName evidence="9">4Fe-4S binding protein</fullName>
    </submittedName>
</protein>
<feature type="domain" description="4Fe-4S ferredoxin-type" evidence="8">
    <location>
        <begin position="492"/>
        <end position="524"/>
    </location>
</feature>
<dbReference type="InterPro" id="IPR051684">
    <property type="entry name" value="Electron_Trans/Redox"/>
</dbReference>
<evidence type="ECO:0000259" key="8">
    <source>
        <dbReference type="PROSITE" id="PS51379"/>
    </source>
</evidence>
<feature type="domain" description="4Fe-4S ferredoxin-type" evidence="8">
    <location>
        <begin position="403"/>
        <end position="434"/>
    </location>
</feature>
<gene>
    <name evidence="9" type="ORF">ENV52_00500</name>
</gene>
<keyword evidence="3" id="KW-0479">Metal-binding</keyword>
<sequence>MITKSSAPSRRRWLYLRRGSQVVFFLLFLFLFLQAEYKGQEILGWPVDLFFRFDPLILAAHSLARNPFVWGLLWSLVLVALTLVLGRFFCGWICPLGTALDGFRRLLFVRRADAGVADRFRKVKYYLLIVLLAGAVFSLNLVGLFDPLSLLYRTLAIVLYPAAGLGVEKVSLTLYRWGAPFTFVSEPAYQFLKATVLPFKPLLYLLPFLTLVLFILVVVAEGVDRRFWCRAVCPLGALYGLIARFSLLRRRPTVLCKDCQDCAEVCKMGALGVRQDAAAFKSGAAPLPRHQTSECQLCMSCQVFCEKGRVSFGFGVKAPRAPLDLGRRQAITAVAAGAALVPLVRLSSLAKRPDEFLIRPPGAQDEGEFLSRCLRCGECIKVCLTNGLQPVLWEAGLEGFYTSRLIPRMGYCAYTCTLCGQVCPTGAIPRLDLQVKQATALGTAHINRSRCIVYSEGTDCLVCEEHCPVSPKAITYNIIDVLDQQGRRVQVKAPVVQADRCIGCGHCEFVCPVGGEAAIRVKRSLRVEN</sequence>
<comment type="caution">
    <text evidence="9">The sequence shown here is derived from an EMBL/GenBank/DDBJ whole genome shotgun (WGS) entry which is preliminary data.</text>
</comment>
<dbReference type="CDD" id="cd16373">
    <property type="entry name" value="DMSOR_beta_like"/>
    <property type="match status" value="1"/>
</dbReference>
<feature type="transmembrane region" description="Helical" evidence="7">
    <location>
        <begin position="227"/>
        <end position="247"/>
    </location>
</feature>
<dbReference type="SUPFAM" id="SSF54862">
    <property type="entry name" value="4Fe-4S ferredoxins"/>
    <property type="match status" value="2"/>
</dbReference>
<organism evidence="9">
    <name type="scientific">Desulfobacca acetoxidans</name>
    <dbReference type="NCBI Taxonomy" id="60893"/>
    <lineage>
        <taxon>Bacteria</taxon>
        <taxon>Pseudomonadati</taxon>
        <taxon>Thermodesulfobacteriota</taxon>
        <taxon>Desulfobaccia</taxon>
        <taxon>Desulfobaccales</taxon>
        <taxon>Desulfobaccaceae</taxon>
        <taxon>Desulfobacca</taxon>
    </lineage>
</organism>
<evidence type="ECO:0000256" key="1">
    <source>
        <dbReference type="ARBA" id="ARBA00022448"/>
    </source>
</evidence>
<evidence type="ECO:0000256" key="5">
    <source>
        <dbReference type="ARBA" id="ARBA00023004"/>
    </source>
</evidence>
<proteinExistence type="predicted"/>
<dbReference type="InterPro" id="IPR017900">
    <property type="entry name" value="4Fe4S_Fe_S_CS"/>
</dbReference>
<dbReference type="GO" id="GO:0046872">
    <property type="term" value="F:metal ion binding"/>
    <property type="evidence" value="ECO:0007669"/>
    <property type="project" value="UniProtKB-KW"/>
</dbReference>
<keyword evidence="7" id="KW-1133">Transmembrane helix</keyword>
<dbReference type="Pfam" id="PF12801">
    <property type="entry name" value="Fer4_5"/>
    <property type="match status" value="2"/>
</dbReference>
<evidence type="ECO:0000256" key="2">
    <source>
        <dbReference type="ARBA" id="ARBA00022485"/>
    </source>
</evidence>
<evidence type="ECO:0000256" key="6">
    <source>
        <dbReference type="ARBA" id="ARBA00023014"/>
    </source>
</evidence>
<dbReference type="GO" id="GO:0005886">
    <property type="term" value="C:plasma membrane"/>
    <property type="evidence" value="ECO:0007669"/>
    <property type="project" value="TreeGrafter"/>
</dbReference>
<name>A0A7V6A1F5_9BACT</name>
<keyword evidence="4" id="KW-0249">Electron transport</keyword>
<dbReference type="PANTHER" id="PTHR30176:SF3">
    <property type="entry name" value="FERREDOXIN-TYPE PROTEIN NAPH"/>
    <property type="match status" value="1"/>
</dbReference>
<evidence type="ECO:0000256" key="7">
    <source>
        <dbReference type="SAM" id="Phobius"/>
    </source>
</evidence>
<feature type="transmembrane region" description="Helical" evidence="7">
    <location>
        <begin position="125"/>
        <end position="145"/>
    </location>
</feature>
<keyword evidence="2" id="KW-0004">4Fe-4S</keyword>
<accession>A0A7V6A1F5</accession>
<dbReference type="GO" id="GO:0051539">
    <property type="term" value="F:4 iron, 4 sulfur cluster binding"/>
    <property type="evidence" value="ECO:0007669"/>
    <property type="project" value="UniProtKB-KW"/>
</dbReference>
<dbReference type="PROSITE" id="PS51379">
    <property type="entry name" value="4FE4S_FER_2"/>
    <property type="match status" value="3"/>
</dbReference>
<dbReference type="PROSITE" id="PS00198">
    <property type="entry name" value="4FE4S_FER_1"/>
    <property type="match status" value="1"/>
</dbReference>
<feature type="domain" description="4Fe-4S ferredoxin-type" evidence="8">
    <location>
        <begin position="246"/>
        <end position="276"/>
    </location>
</feature>
<keyword evidence="7" id="KW-0812">Transmembrane</keyword>
<keyword evidence="5" id="KW-0408">Iron</keyword>